<evidence type="ECO:0000313" key="11">
    <source>
        <dbReference type="Ensembl" id="ENSOANP00000021968.2"/>
    </source>
</evidence>
<dbReference type="FunFam" id="4.10.1040.10:FF:000001">
    <property type="entry name" value="doublesex- and mab-3-related transcription factor 1"/>
    <property type="match status" value="1"/>
</dbReference>
<evidence type="ECO:0000256" key="7">
    <source>
        <dbReference type="ARBA" id="ARBA00023242"/>
    </source>
</evidence>
<dbReference type="PROSITE" id="PS50809">
    <property type="entry name" value="DM_2"/>
    <property type="match status" value="1"/>
</dbReference>
<comment type="subcellular location">
    <subcellularLocation>
        <location evidence="8">Nucleus</location>
    </subcellularLocation>
</comment>
<keyword evidence="12" id="KW-1185">Reference proteome</keyword>
<keyword evidence="3 8" id="KW-0862">Zinc</keyword>
<evidence type="ECO:0000256" key="1">
    <source>
        <dbReference type="ARBA" id="ARBA00006834"/>
    </source>
</evidence>
<evidence type="ECO:0000256" key="8">
    <source>
        <dbReference type="PROSITE-ProRule" id="PRU00070"/>
    </source>
</evidence>
<dbReference type="eggNOG" id="KOG3815">
    <property type="taxonomic scope" value="Eukaryota"/>
</dbReference>
<keyword evidence="2 8" id="KW-0479">Metal-binding</keyword>
<evidence type="ECO:0000256" key="2">
    <source>
        <dbReference type="ARBA" id="ARBA00022723"/>
    </source>
</evidence>
<dbReference type="STRING" id="9258.ENSOANP00000021968"/>
<dbReference type="GeneTree" id="ENSGT00940000161904"/>
<dbReference type="Proteomes" id="UP000002279">
    <property type="component" value="Chromosome 5"/>
</dbReference>
<feature type="domain" description="DM" evidence="10">
    <location>
        <begin position="43"/>
        <end position="90"/>
    </location>
</feature>
<dbReference type="GO" id="GO:0006357">
    <property type="term" value="P:regulation of transcription by RNA polymerase II"/>
    <property type="evidence" value="ECO:0000318"/>
    <property type="project" value="GO_Central"/>
</dbReference>
<gene>
    <name evidence="11" type="primary">DMRTC2</name>
</gene>
<dbReference type="SMART" id="SM00301">
    <property type="entry name" value="DM"/>
    <property type="match status" value="1"/>
</dbReference>
<feature type="region of interest" description="Disordered" evidence="9">
    <location>
        <begin position="289"/>
        <end position="345"/>
    </location>
</feature>
<feature type="region of interest" description="Disordered" evidence="9">
    <location>
        <begin position="1"/>
        <end position="42"/>
    </location>
</feature>
<dbReference type="InParanoid" id="F7DKH1"/>
<dbReference type="InterPro" id="IPR036407">
    <property type="entry name" value="DM_DNA-bd_sf"/>
</dbReference>
<sequence length="361" mass="39089">RTPASSAPLHPPSQRSRRGPGEAGTPEDATLPPGPTPGRSPTCARCRNHGLTVQLKGHKRRCLFEACKCQKCMLILERRRIMAAQVALRRQQESQLKKHLSARLLKGGGSPVAASPLVKKEPDQPGTPSESGKENVKPYPENPQRRFFLQATSPSHRPLLLSWSTEAVPVSWRPAPAGPWVPGHWVPPAIPGLPPPMLCRLVCQEPSLHLQRFSGELDLGAKMEDLEMKRGWGGEFSWNRLQSISHLLSSPCIWSTLLNSTSSLAWSSAQANEHELQREAAEALMVLRDSPQPSSLPSPSQASLAPSVPSNPGWPSRLHPSALPEPAGGRGRQSSDPVLRPSATPSVALHIGRLGSISLLS</sequence>
<dbReference type="HOGENOM" id="CLU_050863_1_0_1"/>
<dbReference type="GO" id="GO:0046872">
    <property type="term" value="F:metal ion binding"/>
    <property type="evidence" value="ECO:0007669"/>
    <property type="project" value="UniProtKB-KW"/>
</dbReference>
<organism evidence="11 12">
    <name type="scientific">Ornithorhynchus anatinus</name>
    <name type="common">Duckbill platypus</name>
    <dbReference type="NCBI Taxonomy" id="9258"/>
    <lineage>
        <taxon>Eukaryota</taxon>
        <taxon>Metazoa</taxon>
        <taxon>Chordata</taxon>
        <taxon>Craniata</taxon>
        <taxon>Vertebrata</taxon>
        <taxon>Euteleostomi</taxon>
        <taxon>Mammalia</taxon>
        <taxon>Monotremata</taxon>
        <taxon>Ornithorhynchidae</taxon>
        <taxon>Ornithorhynchus</taxon>
    </lineage>
</organism>
<dbReference type="Pfam" id="PF15791">
    <property type="entry name" value="DMRT-like"/>
    <property type="match status" value="1"/>
</dbReference>
<dbReference type="FunCoup" id="F7DKH1">
    <property type="interactions" value="11"/>
</dbReference>
<feature type="DNA-binding region" description="DM" evidence="8">
    <location>
        <begin position="43"/>
        <end position="90"/>
    </location>
</feature>
<evidence type="ECO:0000256" key="5">
    <source>
        <dbReference type="ARBA" id="ARBA00023125"/>
    </source>
</evidence>
<dbReference type="GO" id="GO:0007548">
    <property type="term" value="P:sex differentiation"/>
    <property type="evidence" value="ECO:0000318"/>
    <property type="project" value="GO_Central"/>
</dbReference>
<dbReference type="GO" id="GO:0005634">
    <property type="term" value="C:nucleus"/>
    <property type="evidence" value="ECO:0000318"/>
    <property type="project" value="GO_Central"/>
</dbReference>
<comment type="similarity">
    <text evidence="1">Belongs to the DMRT family.</text>
</comment>
<keyword evidence="5 8" id="KW-0238">DNA-binding</keyword>
<dbReference type="InterPro" id="IPR026607">
    <property type="entry name" value="DMRT"/>
</dbReference>
<feature type="region of interest" description="Disordered" evidence="9">
    <location>
        <begin position="103"/>
        <end position="141"/>
    </location>
</feature>
<dbReference type="Gene3D" id="4.10.1040.10">
    <property type="entry name" value="DM DNA-binding domain"/>
    <property type="match status" value="1"/>
</dbReference>
<evidence type="ECO:0000256" key="4">
    <source>
        <dbReference type="ARBA" id="ARBA00023015"/>
    </source>
</evidence>
<reference evidence="11" key="3">
    <citation type="submission" date="2025-09" db="UniProtKB">
        <authorList>
            <consortium name="Ensembl"/>
        </authorList>
    </citation>
    <scope>IDENTIFICATION</scope>
    <source>
        <strain evidence="11">Glennie</strain>
    </source>
</reference>
<dbReference type="PANTHER" id="PTHR12322:SF118">
    <property type="entry name" value="DM DOMAIN-CONTAINING PROTEIN"/>
    <property type="match status" value="1"/>
</dbReference>
<dbReference type="InterPro" id="IPR031577">
    <property type="entry name" value="DMRT-C1/C2_C"/>
</dbReference>
<evidence type="ECO:0000259" key="10">
    <source>
        <dbReference type="PROSITE" id="PS50809"/>
    </source>
</evidence>
<keyword evidence="6" id="KW-0804">Transcription</keyword>
<reference evidence="11" key="2">
    <citation type="submission" date="2025-08" db="UniProtKB">
        <authorList>
            <consortium name="Ensembl"/>
        </authorList>
    </citation>
    <scope>IDENTIFICATION</scope>
    <source>
        <strain evidence="11">Glennie</strain>
    </source>
</reference>
<feature type="compositionally biased region" description="Low complexity" evidence="9">
    <location>
        <begin position="290"/>
        <end position="310"/>
    </location>
</feature>
<dbReference type="AlphaFoldDB" id="F7DKH1"/>
<dbReference type="InterPro" id="IPR001275">
    <property type="entry name" value="DM_DNA-bd"/>
</dbReference>
<keyword evidence="4" id="KW-0805">Transcription regulation</keyword>
<dbReference type="Ensembl" id="ENSOANT00000021972.3">
    <property type="protein sequence ID" value="ENSOANP00000021968.2"/>
    <property type="gene ID" value="ENSOANG00000013938.3"/>
</dbReference>
<keyword evidence="7 8" id="KW-0539">Nucleus</keyword>
<name>F7DKH1_ORNAN</name>
<dbReference type="PANTHER" id="PTHR12322">
    <property type="entry name" value="DOUBLESEX AND MAB-3 RELATED TRANSCRIPTION FACTOR DMRT"/>
    <property type="match status" value="1"/>
</dbReference>
<evidence type="ECO:0000256" key="6">
    <source>
        <dbReference type="ARBA" id="ARBA00023163"/>
    </source>
</evidence>
<dbReference type="Bgee" id="ENSOANG00000013938">
    <property type="expression patterns" value="Expressed in testis and 1 other cell type or tissue"/>
</dbReference>
<dbReference type="GO" id="GO:0000981">
    <property type="term" value="F:DNA-binding transcription factor activity, RNA polymerase II-specific"/>
    <property type="evidence" value="ECO:0000318"/>
    <property type="project" value="GO_Central"/>
</dbReference>
<accession>F7DKH1</accession>
<dbReference type="Pfam" id="PF00751">
    <property type="entry name" value="DM"/>
    <property type="match status" value="1"/>
</dbReference>
<reference evidence="11 12" key="1">
    <citation type="journal article" date="2008" name="Nature">
        <title>Genome analysis of the platypus reveals unique signatures of evolution.</title>
        <authorList>
            <person name="Warren W.C."/>
            <person name="Hillier L.W."/>
            <person name="Marshall Graves J.A."/>
            <person name="Birney E."/>
            <person name="Ponting C.P."/>
            <person name="Grutzner F."/>
            <person name="Belov K."/>
            <person name="Miller W."/>
            <person name="Clarke L."/>
            <person name="Chinwalla A.T."/>
            <person name="Yang S.P."/>
            <person name="Heger A."/>
            <person name="Locke D.P."/>
            <person name="Miethke P."/>
            <person name="Waters P.D."/>
            <person name="Veyrunes F."/>
            <person name="Fulton L."/>
            <person name="Fulton B."/>
            <person name="Graves T."/>
            <person name="Wallis J."/>
            <person name="Puente X.S."/>
            <person name="Lopez-Otin C."/>
            <person name="Ordonez G.R."/>
            <person name="Eichler E.E."/>
            <person name="Chen L."/>
            <person name="Cheng Z."/>
            <person name="Deakin J.E."/>
            <person name="Alsop A."/>
            <person name="Thompson K."/>
            <person name="Kirby P."/>
            <person name="Papenfuss A.T."/>
            <person name="Wakefield M.J."/>
            <person name="Olender T."/>
            <person name="Lancet D."/>
            <person name="Huttley G.A."/>
            <person name="Smit A.F."/>
            <person name="Pask A."/>
            <person name="Temple-Smith P."/>
            <person name="Batzer M.A."/>
            <person name="Walker J.A."/>
            <person name="Konkel M.K."/>
            <person name="Harris R.S."/>
            <person name="Whittington C.M."/>
            <person name="Wong E.S."/>
            <person name="Gemmell N.J."/>
            <person name="Buschiazzo E."/>
            <person name="Vargas Jentzsch I.M."/>
            <person name="Merkel A."/>
            <person name="Schmitz J."/>
            <person name="Zemann A."/>
            <person name="Churakov G."/>
            <person name="Kriegs J.O."/>
            <person name="Brosius J."/>
            <person name="Murchison E.P."/>
            <person name="Sachidanandam R."/>
            <person name="Smith C."/>
            <person name="Hannon G.J."/>
            <person name="Tsend-Ayush E."/>
            <person name="McMillan D."/>
            <person name="Attenborough R."/>
            <person name="Rens W."/>
            <person name="Ferguson-Smith M."/>
            <person name="Lefevre C.M."/>
            <person name="Sharp J.A."/>
            <person name="Nicholas K.R."/>
            <person name="Ray D.A."/>
            <person name="Kube M."/>
            <person name="Reinhardt R."/>
            <person name="Pringle T.H."/>
            <person name="Taylor J."/>
            <person name="Jones R.C."/>
            <person name="Nixon B."/>
            <person name="Dacheux J.L."/>
            <person name="Niwa H."/>
            <person name="Sekita Y."/>
            <person name="Huang X."/>
            <person name="Stark A."/>
            <person name="Kheradpour P."/>
            <person name="Kellis M."/>
            <person name="Flicek P."/>
            <person name="Chen Y."/>
            <person name="Webber C."/>
            <person name="Hardison R."/>
            <person name="Nelson J."/>
            <person name="Hallsworth-Pepin K."/>
            <person name="Delehaunty K."/>
            <person name="Markovic C."/>
            <person name="Minx P."/>
            <person name="Feng Y."/>
            <person name="Kremitzki C."/>
            <person name="Mitreva M."/>
            <person name="Glasscock J."/>
            <person name="Wylie T."/>
            <person name="Wohldmann P."/>
            <person name="Thiru P."/>
            <person name="Nhan M.N."/>
            <person name="Pohl C.S."/>
            <person name="Smith S.M."/>
            <person name="Hou S."/>
            <person name="Nefedov M."/>
            <person name="de Jong P.J."/>
            <person name="Renfree M.B."/>
            <person name="Mardis E.R."/>
            <person name="Wilson R.K."/>
        </authorList>
    </citation>
    <scope>NUCLEOTIDE SEQUENCE [LARGE SCALE GENOMIC DNA]</scope>
    <source>
        <strain evidence="11 12">Glennie</strain>
    </source>
</reference>
<dbReference type="GO" id="GO:0000978">
    <property type="term" value="F:RNA polymerase II cis-regulatory region sequence-specific DNA binding"/>
    <property type="evidence" value="ECO:0000318"/>
    <property type="project" value="GO_Central"/>
</dbReference>
<proteinExistence type="inferred from homology"/>
<protein>
    <recommendedName>
        <fullName evidence="10">DM domain-containing protein</fullName>
    </recommendedName>
</protein>
<dbReference type="PROSITE" id="PS40000">
    <property type="entry name" value="DM_1"/>
    <property type="match status" value="1"/>
</dbReference>
<dbReference type="OMA" id="PLPWTPM"/>
<evidence type="ECO:0000256" key="9">
    <source>
        <dbReference type="SAM" id="MobiDB-lite"/>
    </source>
</evidence>
<evidence type="ECO:0000313" key="12">
    <source>
        <dbReference type="Proteomes" id="UP000002279"/>
    </source>
</evidence>
<evidence type="ECO:0000256" key="3">
    <source>
        <dbReference type="ARBA" id="ARBA00022833"/>
    </source>
</evidence>
<dbReference type="SUPFAM" id="SSF82927">
    <property type="entry name" value="Cysteine-rich DNA binding domain, (DM domain)"/>
    <property type="match status" value="1"/>
</dbReference>